<feature type="chain" id="PRO_5016971657" description="DUF4230 domain-containing protein" evidence="1">
    <location>
        <begin position="23"/>
        <end position="200"/>
    </location>
</feature>
<evidence type="ECO:0008006" key="4">
    <source>
        <dbReference type="Google" id="ProtNLM"/>
    </source>
</evidence>
<dbReference type="AlphaFoldDB" id="A0A379MV80"/>
<evidence type="ECO:0000256" key="1">
    <source>
        <dbReference type="SAM" id="SignalP"/>
    </source>
</evidence>
<dbReference type="RefSeq" id="WP_027291606.1">
    <property type="nucleotide sequence ID" value="NZ_CALVFX010000001.1"/>
</dbReference>
<reference evidence="2 3" key="1">
    <citation type="submission" date="2018-06" db="EMBL/GenBank/DDBJ databases">
        <authorList>
            <consortium name="Pathogen Informatics"/>
            <person name="Doyle S."/>
        </authorList>
    </citation>
    <scope>NUCLEOTIDE SEQUENCE [LARGE SCALE GENOMIC DNA]</scope>
    <source>
        <strain evidence="2 3">NCTC11190</strain>
    </source>
</reference>
<feature type="signal peptide" evidence="1">
    <location>
        <begin position="1"/>
        <end position="22"/>
    </location>
</feature>
<sequence length="200" mass="22944">MKTWIFWAAAILSVAWRPVVHAQDFDAKLKRFVTIADGKYAPEISCDEAVKLGFTVNDYKRFVRYVEQLNVDDGQALTLPENLFLDSFLEFHGDTLVLAIPLEKALRAGATVEGYFQRLEVAQATDAFFRNGTDGVLMTKAEREEMRQGFKEHLAKYQRKLQEFARRHPDSCAVRIVFTPPKENKILKNTFFIPAPKKVE</sequence>
<protein>
    <recommendedName>
        <fullName evidence="4">DUF4230 domain-containing protein</fullName>
    </recommendedName>
</protein>
<keyword evidence="3" id="KW-1185">Reference proteome</keyword>
<organism evidence="2 3">
    <name type="scientific">Rikenella microfusus</name>
    <dbReference type="NCBI Taxonomy" id="28139"/>
    <lineage>
        <taxon>Bacteria</taxon>
        <taxon>Pseudomonadati</taxon>
        <taxon>Bacteroidota</taxon>
        <taxon>Bacteroidia</taxon>
        <taxon>Bacteroidales</taxon>
        <taxon>Rikenellaceae</taxon>
        <taxon>Rikenella</taxon>
    </lineage>
</organism>
<dbReference type="EMBL" id="UGVL01000001">
    <property type="protein sequence ID" value="SUE34542.1"/>
    <property type="molecule type" value="Genomic_DNA"/>
</dbReference>
<accession>A0A379MV80</accession>
<evidence type="ECO:0000313" key="3">
    <source>
        <dbReference type="Proteomes" id="UP000255233"/>
    </source>
</evidence>
<dbReference type="OrthoDB" id="9976104at2"/>
<keyword evidence="1" id="KW-0732">Signal</keyword>
<gene>
    <name evidence="2" type="ORF">NCTC11190_01771</name>
</gene>
<name>A0A379MV80_9BACT</name>
<dbReference type="Proteomes" id="UP000255233">
    <property type="component" value="Unassembled WGS sequence"/>
</dbReference>
<evidence type="ECO:0000313" key="2">
    <source>
        <dbReference type="EMBL" id="SUE34542.1"/>
    </source>
</evidence>
<proteinExistence type="predicted"/>